<keyword evidence="1" id="KW-0472">Membrane</keyword>
<name>A0A516KDB5_9BACI</name>
<dbReference type="Proteomes" id="UP000315215">
    <property type="component" value="Chromosome"/>
</dbReference>
<evidence type="ECO:0008006" key="4">
    <source>
        <dbReference type="Google" id="ProtNLM"/>
    </source>
</evidence>
<keyword evidence="1" id="KW-0812">Transmembrane</keyword>
<accession>A0A516KDB5</accession>
<protein>
    <recommendedName>
        <fullName evidence="4">Cytochrome c oxidase subunit 4</fullName>
    </recommendedName>
</protein>
<evidence type="ECO:0000256" key="1">
    <source>
        <dbReference type="SAM" id="Phobius"/>
    </source>
</evidence>
<dbReference type="EMBL" id="CP041666">
    <property type="protein sequence ID" value="QDP39347.1"/>
    <property type="molecule type" value="Genomic_DNA"/>
</dbReference>
<keyword evidence="3" id="KW-1185">Reference proteome</keyword>
<dbReference type="RefSeq" id="WP_143892097.1">
    <property type="nucleotide sequence ID" value="NZ_CP041666.1"/>
</dbReference>
<reference evidence="2 3" key="1">
    <citation type="submission" date="2019-07" db="EMBL/GenBank/DDBJ databases">
        <authorList>
            <person name="Li J."/>
        </authorList>
    </citation>
    <scope>NUCLEOTIDE SEQUENCE [LARGE SCALE GENOMIC DNA]</scope>
    <source>
        <strain evidence="2 3">TKL69</strain>
    </source>
</reference>
<dbReference type="AlphaFoldDB" id="A0A516KDB5"/>
<organism evidence="2 3">
    <name type="scientific">Radiobacillus deserti</name>
    <dbReference type="NCBI Taxonomy" id="2594883"/>
    <lineage>
        <taxon>Bacteria</taxon>
        <taxon>Bacillati</taxon>
        <taxon>Bacillota</taxon>
        <taxon>Bacilli</taxon>
        <taxon>Bacillales</taxon>
        <taxon>Bacillaceae</taxon>
        <taxon>Radiobacillus</taxon>
    </lineage>
</organism>
<evidence type="ECO:0000313" key="2">
    <source>
        <dbReference type="EMBL" id="QDP39347.1"/>
    </source>
</evidence>
<feature type="transmembrane region" description="Helical" evidence="1">
    <location>
        <begin position="76"/>
        <end position="97"/>
    </location>
</feature>
<feature type="transmembrane region" description="Helical" evidence="1">
    <location>
        <begin position="6"/>
        <end position="25"/>
    </location>
</feature>
<keyword evidence="1" id="KW-1133">Transmembrane helix</keyword>
<dbReference type="KEGG" id="aqt:FN924_03555"/>
<proteinExistence type="predicted"/>
<feature type="transmembrane region" description="Helical" evidence="1">
    <location>
        <begin position="37"/>
        <end position="56"/>
    </location>
</feature>
<sequence>MIGLLNLFSLILGLIAWILPLVTLFRDKKQHDKNWVVLSISSVSACAISLSLQIFYSYHLVQIEDWSALMDTAGAVAFVSATLVIVTIILNAINLVMNRGRTVH</sequence>
<evidence type="ECO:0000313" key="3">
    <source>
        <dbReference type="Proteomes" id="UP000315215"/>
    </source>
</evidence>
<dbReference type="OrthoDB" id="1758157at2"/>
<gene>
    <name evidence="2" type="ORF">FN924_03555</name>
</gene>